<dbReference type="PANTHER" id="PTHR46430">
    <property type="entry name" value="PROTEIN SKT5-RELATED"/>
    <property type="match status" value="1"/>
</dbReference>
<feature type="region of interest" description="Disordered" evidence="2">
    <location>
        <begin position="1"/>
        <end position="56"/>
    </location>
</feature>
<dbReference type="GeneID" id="11471213"/>
<protein>
    <recommendedName>
        <fullName evidence="5">Activator of C kinase protein 1</fullName>
    </recommendedName>
</protein>
<dbReference type="PANTHER" id="PTHR46430:SF3">
    <property type="entry name" value="ACTIVATOR OF C KINASE PROTEIN 1"/>
    <property type="match status" value="1"/>
</dbReference>
<dbReference type="RefSeq" id="XP_003646013.1">
    <property type="nucleotide sequence ID" value="XM_003645965.1"/>
</dbReference>
<dbReference type="OMA" id="SHQPYLK"/>
<accession>G8JT43</accession>
<dbReference type="GO" id="GO:0031505">
    <property type="term" value="P:fungal-type cell wall organization"/>
    <property type="evidence" value="ECO:0007669"/>
    <property type="project" value="EnsemblFungi"/>
</dbReference>
<proteinExistence type="predicted"/>
<dbReference type="KEGG" id="erc:Ecym_4117"/>
<evidence type="ECO:0008006" key="5">
    <source>
        <dbReference type="Google" id="ProtNLM"/>
    </source>
</evidence>
<dbReference type="SUPFAM" id="SSF81901">
    <property type="entry name" value="HCP-like"/>
    <property type="match status" value="2"/>
</dbReference>
<gene>
    <name evidence="3" type="ordered locus">Ecym_4117</name>
</gene>
<dbReference type="InterPro" id="IPR006597">
    <property type="entry name" value="Sel1-like"/>
</dbReference>
<evidence type="ECO:0000313" key="3">
    <source>
        <dbReference type="EMBL" id="AET39196.1"/>
    </source>
</evidence>
<feature type="region of interest" description="Disordered" evidence="2">
    <location>
        <begin position="106"/>
        <end position="129"/>
    </location>
</feature>
<dbReference type="Gene3D" id="1.25.40.10">
    <property type="entry name" value="Tetratricopeptide repeat domain"/>
    <property type="match status" value="2"/>
</dbReference>
<dbReference type="eggNOG" id="KOG1550">
    <property type="taxonomic scope" value="Eukaryota"/>
</dbReference>
<dbReference type="InterPro" id="IPR051726">
    <property type="entry name" value="Chitin_Synth_Reg"/>
</dbReference>
<dbReference type="Pfam" id="PF08238">
    <property type="entry name" value="Sel1"/>
    <property type="match status" value="6"/>
</dbReference>
<keyword evidence="1" id="KW-0677">Repeat</keyword>
<dbReference type="SMART" id="SM00671">
    <property type="entry name" value="SEL1"/>
    <property type="match status" value="6"/>
</dbReference>
<evidence type="ECO:0000313" key="4">
    <source>
        <dbReference type="Proteomes" id="UP000006790"/>
    </source>
</evidence>
<feature type="compositionally biased region" description="Polar residues" evidence="2">
    <location>
        <begin position="36"/>
        <end position="45"/>
    </location>
</feature>
<dbReference type="AlphaFoldDB" id="G8JT43"/>
<dbReference type="Proteomes" id="UP000006790">
    <property type="component" value="Chromosome 4"/>
</dbReference>
<feature type="compositionally biased region" description="Polar residues" evidence="2">
    <location>
        <begin position="107"/>
        <end position="123"/>
    </location>
</feature>
<dbReference type="HOGENOM" id="CLU_026113_0_0_1"/>
<sequence length="534" mass="61008">MSRNRDQLYEGHINMYPPQPEQQFKRQPMKVLTEQDGVNNPSEQAQYPPEGYSDWRPDPSFVDVSTPVGNYEVGGLAGDVSKASMHIPTSQRESSSLLSFEERPNTWCKSPSKSSLDLTTSPDQHQERRDRFSEYTKDALHFYKVYEQAVKDSTRFTPSIQMKWSETLLEYAFLPDFVSKYSINGEKLKRELTTKECQKNKTTLLEHALKVLTKLIKLKYAPAIYLMGTLYSHQPYLKIPADGIVPENDRKALEYYKTAAKLQNSDGCYRAGVSYEHGRGILAGLSRRDCLSIALSYYEKGAMAREVTSGSCCSMYKLGIYQLHGVVDDESGETIVHQDVSSAIRWFERATEHHEIVSPQALFELAKIHEYDSLPPELQHILRLQNIHTDSLKALELYIRCALKFNYPLAQWKLGHCYEFAELHLPYNPSKSITWYYKAATAHPRGNAMAMIALSGWYLTGSPGVLLPNPEEAFNWAVKASETSERRLAKAEFTLGFYYEHSIGCIQDLNLTKEHYRRAAQLGHLKAIERLNNL</sequence>
<dbReference type="STRING" id="931890.G8JT43"/>
<dbReference type="OrthoDB" id="272077at2759"/>
<dbReference type="InterPro" id="IPR011990">
    <property type="entry name" value="TPR-like_helical_dom_sf"/>
</dbReference>
<keyword evidence="4" id="KW-1185">Reference proteome</keyword>
<organism evidence="3 4">
    <name type="scientific">Eremothecium cymbalariae (strain CBS 270.75 / DBVPG 7215 / KCTC 17166 / NRRL Y-17582)</name>
    <name type="common">Yeast</name>
    <dbReference type="NCBI Taxonomy" id="931890"/>
    <lineage>
        <taxon>Eukaryota</taxon>
        <taxon>Fungi</taxon>
        <taxon>Dikarya</taxon>
        <taxon>Ascomycota</taxon>
        <taxon>Saccharomycotina</taxon>
        <taxon>Saccharomycetes</taxon>
        <taxon>Saccharomycetales</taxon>
        <taxon>Saccharomycetaceae</taxon>
        <taxon>Eremothecium</taxon>
    </lineage>
</organism>
<dbReference type="InParanoid" id="G8JT43"/>
<name>G8JT43_ERECY</name>
<reference evidence="4" key="1">
    <citation type="journal article" date="2012" name="G3 (Bethesda)">
        <title>Pichia sorbitophila, an interspecies yeast hybrid reveals early steps of genome resolution following polyploidization.</title>
        <authorList>
            <person name="Leh Louis V."/>
            <person name="Despons L."/>
            <person name="Friedrich A."/>
            <person name="Martin T."/>
            <person name="Durrens P."/>
            <person name="Casaregola S."/>
            <person name="Neuveglise C."/>
            <person name="Fairhead C."/>
            <person name="Marck C."/>
            <person name="Cruz J.A."/>
            <person name="Straub M.L."/>
            <person name="Kugler V."/>
            <person name="Sacerdot C."/>
            <person name="Uzunov Z."/>
            <person name="Thierry A."/>
            <person name="Weiss S."/>
            <person name="Bleykasten C."/>
            <person name="De Montigny J."/>
            <person name="Jacques N."/>
            <person name="Jung P."/>
            <person name="Lemaire M."/>
            <person name="Mallet S."/>
            <person name="Morel G."/>
            <person name="Richard G.F."/>
            <person name="Sarkar A."/>
            <person name="Savel G."/>
            <person name="Schacherer J."/>
            <person name="Seret M.L."/>
            <person name="Talla E."/>
            <person name="Samson G."/>
            <person name="Jubin C."/>
            <person name="Poulain J."/>
            <person name="Vacherie B."/>
            <person name="Barbe V."/>
            <person name="Pelletier E."/>
            <person name="Sherman D.J."/>
            <person name="Westhof E."/>
            <person name="Weissenbach J."/>
            <person name="Baret P.V."/>
            <person name="Wincker P."/>
            <person name="Gaillardin C."/>
            <person name="Dujon B."/>
            <person name="Souciet J.L."/>
        </authorList>
    </citation>
    <scope>NUCLEOTIDE SEQUENCE [LARGE SCALE GENOMIC DNA]</scope>
    <source>
        <strain evidence="4">CBS 270.75 / DBVPG 7215 / KCTC 17166 / NRRL Y-17582</strain>
    </source>
</reference>
<dbReference type="GO" id="GO:0009967">
    <property type="term" value="P:positive regulation of signal transduction"/>
    <property type="evidence" value="ECO:0007669"/>
    <property type="project" value="EnsemblFungi"/>
</dbReference>
<evidence type="ECO:0000256" key="2">
    <source>
        <dbReference type="SAM" id="MobiDB-lite"/>
    </source>
</evidence>
<evidence type="ECO:0000256" key="1">
    <source>
        <dbReference type="ARBA" id="ARBA00022737"/>
    </source>
</evidence>
<dbReference type="EMBL" id="CP002500">
    <property type="protein sequence ID" value="AET39196.1"/>
    <property type="molecule type" value="Genomic_DNA"/>
</dbReference>
<dbReference type="FunCoup" id="G8JT43">
    <property type="interactions" value="65"/>
</dbReference>